<comment type="caution">
    <text evidence="2">The sequence shown here is derived from an EMBL/GenBank/DDBJ whole genome shotgun (WGS) entry which is preliminary data.</text>
</comment>
<sequence length="94" mass="10657">MGGMHMNLWGIIPVLVIMVLYTGWAFIYHAMSSEWVYSFLDYTKPAAAYMYPGVLFASVIFFFGAYGVHKLRDRMFRSRALLVPAKSAALQPVV</sequence>
<dbReference type="EMBL" id="MCFL01000033">
    <property type="protein sequence ID" value="ORZ33818.1"/>
    <property type="molecule type" value="Genomic_DNA"/>
</dbReference>
<dbReference type="OrthoDB" id="419711at2759"/>
<keyword evidence="1" id="KW-0472">Membrane</keyword>
<organism evidence="2 3">
    <name type="scientific">Catenaria anguillulae PL171</name>
    <dbReference type="NCBI Taxonomy" id="765915"/>
    <lineage>
        <taxon>Eukaryota</taxon>
        <taxon>Fungi</taxon>
        <taxon>Fungi incertae sedis</taxon>
        <taxon>Blastocladiomycota</taxon>
        <taxon>Blastocladiomycetes</taxon>
        <taxon>Blastocladiales</taxon>
        <taxon>Catenariaceae</taxon>
        <taxon>Catenaria</taxon>
    </lineage>
</organism>
<feature type="transmembrane region" description="Helical" evidence="1">
    <location>
        <begin position="7"/>
        <end position="28"/>
    </location>
</feature>
<proteinExistence type="predicted"/>
<reference evidence="2 3" key="1">
    <citation type="submission" date="2016-07" db="EMBL/GenBank/DDBJ databases">
        <title>Pervasive Adenine N6-methylation of Active Genes in Fungi.</title>
        <authorList>
            <consortium name="DOE Joint Genome Institute"/>
            <person name="Mondo S.J."/>
            <person name="Dannebaum R.O."/>
            <person name="Kuo R.C."/>
            <person name="Labutti K."/>
            <person name="Haridas S."/>
            <person name="Kuo A."/>
            <person name="Salamov A."/>
            <person name="Ahrendt S.R."/>
            <person name="Lipzen A."/>
            <person name="Sullivan W."/>
            <person name="Andreopoulos W.B."/>
            <person name="Clum A."/>
            <person name="Lindquist E."/>
            <person name="Daum C."/>
            <person name="Ramamoorthy G.K."/>
            <person name="Gryganskyi A."/>
            <person name="Culley D."/>
            <person name="Magnuson J.K."/>
            <person name="James T.Y."/>
            <person name="O'Malley M.A."/>
            <person name="Stajich J.E."/>
            <person name="Spatafora J.W."/>
            <person name="Visel A."/>
            <person name="Grigoriev I.V."/>
        </authorList>
    </citation>
    <scope>NUCLEOTIDE SEQUENCE [LARGE SCALE GENOMIC DNA]</scope>
    <source>
        <strain evidence="2 3">PL171</strain>
    </source>
</reference>
<name>A0A1Y2HGU6_9FUNG</name>
<evidence type="ECO:0000256" key="1">
    <source>
        <dbReference type="SAM" id="Phobius"/>
    </source>
</evidence>
<keyword evidence="3" id="KW-1185">Reference proteome</keyword>
<keyword evidence="1" id="KW-1133">Transmembrane helix</keyword>
<evidence type="ECO:0000313" key="2">
    <source>
        <dbReference type="EMBL" id="ORZ33818.1"/>
    </source>
</evidence>
<feature type="transmembrane region" description="Helical" evidence="1">
    <location>
        <begin position="48"/>
        <end position="69"/>
    </location>
</feature>
<accession>A0A1Y2HGU6</accession>
<dbReference type="Proteomes" id="UP000193411">
    <property type="component" value="Unassembled WGS sequence"/>
</dbReference>
<protein>
    <submittedName>
        <fullName evidence="2">Uncharacterized protein</fullName>
    </submittedName>
</protein>
<evidence type="ECO:0000313" key="3">
    <source>
        <dbReference type="Proteomes" id="UP000193411"/>
    </source>
</evidence>
<keyword evidence="1" id="KW-0812">Transmembrane</keyword>
<dbReference type="AlphaFoldDB" id="A0A1Y2HGU6"/>
<gene>
    <name evidence="2" type="ORF">BCR44DRAFT_1437655</name>
</gene>